<feature type="domain" description="Coenzyme PQQ synthesis protein F-like C-terminal lobe" evidence="17">
    <location>
        <begin position="816"/>
        <end position="914"/>
    </location>
</feature>
<comment type="cofactor">
    <cofactor evidence="1">
        <name>Zn(2+)</name>
        <dbReference type="ChEBI" id="CHEBI:29105"/>
    </cofactor>
</comment>
<dbReference type="InterPro" id="IPR032632">
    <property type="entry name" value="Peptidase_M16_M"/>
</dbReference>
<keyword evidence="19" id="KW-1185">Reference proteome</keyword>
<evidence type="ECO:0000256" key="13">
    <source>
        <dbReference type="RuleBase" id="RU004447"/>
    </source>
</evidence>
<dbReference type="EC" id="3.4.24.56" evidence="9"/>
<feature type="domain" description="Peptidase M16 N-terminal" evidence="14">
    <location>
        <begin position="80"/>
        <end position="217"/>
    </location>
</feature>
<dbReference type="GO" id="GO:0005829">
    <property type="term" value="C:cytosol"/>
    <property type="evidence" value="ECO:0007669"/>
    <property type="project" value="TreeGrafter"/>
</dbReference>
<comment type="catalytic activity">
    <reaction evidence="8">
        <text>Degradation of insulin, glucagon and other polypeptides. No action on proteins.</text>
        <dbReference type="EC" id="3.4.24.56"/>
    </reaction>
</comment>
<dbReference type="InterPro" id="IPR054734">
    <property type="entry name" value="PqqF-like_C_4"/>
</dbReference>
<keyword evidence="5" id="KW-0378">Hydrolase</keyword>
<dbReference type="InterPro" id="IPR001431">
    <property type="entry name" value="Pept_M16_Zn_BS"/>
</dbReference>
<dbReference type="EMBL" id="OU900097">
    <property type="protein sequence ID" value="CAG9861187.1"/>
    <property type="molecule type" value="Genomic_DNA"/>
</dbReference>
<evidence type="ECO:0000313" key="19">
    <source>
        <dbReference type="Proteomes" id="UP001153712"/>
    </source>
</evidence>
<dbReference type="FunFam" id="3.30.830.10:FF:000030">
    <property type="entry name" value="Insulin-degrading enzyme"/>
    <property type="match status" value="1"/>
</dbReference>
<evidence type="ECO:0000256" key="11">
    <source>
        <dbReference type="ARBA" id="ARBA00074992"/>
    </source>
</evidence>
<evidence type="ECO:0000259" key="14">
    <source>
        <dbReference type="Pfam" id="PF00675"/>
    </source>
</evidence>
<sequence>MIRLVRLTTSKFSLIIYLIMTGDAMARFTLYNYTAGSVKEINSRSKMGKSHLILKRYDDIVKSEEDKRVYRGLELTNLMKVLLVSDPVTDKSAAAMDVNVGFLSDPKDVRGLAHFCEHMLFLGTKKYPNENDYSKFLSEHGGGTNAATYVDHTVYYFDVVPEKLEESLDRFSQFFIAPLFTESATEREINAVNSEHEKNIPSDLWRLDQLDKHLANPNHPYNTFGTGNKQTLLNIPKEKGIDVRKQLLEFHNKWYSSNIMSLAVLGKESLDELEDMVVELFSNVENKNVEAPVWLEHPFSEDQFRTKVYVSPVKDVRNLNIVFPSEDIVEFYKSGPTHYISHLMGHEGPGSILSVLKARGWSNSLVAGHRPSPRGIGFFAVAVDLTEEGMDHVDEIVELVFQYLNMLKKEGPQKWVQDENKNIGQMIFRFKDKESPRTYISGLVHSLQEYPMQNVLCANYMLNEWQPELVEKFWKKFVPENVRVSVVAKKYEKELDQTEPWYGTKYKIVEIPEKTIMKWQNAGLCPDLKMPEKNEFIPTDFSLYPIDHDITEFPVIIEDSALTRIWFKQDDQFLLPKANLMCDFVSPLAYLDPLNCNLTHMLVQLFKDALNEYAYAAELAGLKWELINTKYGLILGIGGYSSKQHILLKKIMEKLTTFQIDPKRFNIIKETYIRNLKNFSAEQPYQHAVYYLTVLLTEHSWTKQELLAATDQLTIERLEAFIPQVLSKMHIECLVHGNANKAKALELVQIVEDSLTHTLSMSPLLPRQLLLNRELKLENGCEYSYVVQNEVHKSSCIELYYQCGLQSKENNVKLELVAQIIQEPCYNVLRTKEQLGYIVFSGVRRSNGVQGLRIIVQSDRHPMYLDSRIEAFMASMLEYLNEINDEEFLRHREALAAQKLEKPKQLNSLTNRLWLEITAQQYHFDRANVEVAYLRTLSKNDILDFFKNTLTENAEYRKKLTVHVVSMADGGAGKDNASLTEIPNGNSKLIQDVTAFKSNHEMYPLVQPYINITRKGSKCKL</sequence>
<evidence type="ECO:0000256" key="5">
    <source>
        <dbReference type="ARBA" id="ARBA00022801"/>
    </source>
</evidence>
<dbReference type="InterPro" id="IPR050626">
    <property type="entry name" value="Peptidase_M16"/>
</dbReference>
<keyword evidence="6" id="KW-0862">Zinc</keyword>
<name>A0A9N9XNN0_PHYSR</name>
<protein>
    <recommendedName>
        <fullName evidence="10">Insulin-degrading enzyme</fullName>
        <ecNumber evidence="9">3.4.24.56</ecNumber>
    </recommendedName>
    <alternativeName>
        <fullName evidence="12">Insulin protease</fullName>
    </alternativeName>
    <alternativeName>
        <fullName evidence="11">Insulysin</fullName>
    </alternativeName>
</protein>
<evidence type="ECO:0000256" key="10">
    <source>
        <dbReference type="ARBA" id="ARBA00070422"/>
    </source>
</evidence>
<reference evidence="18" key="1">
    <citation type="submission" date="2022-01" db="EMBL/GenBank/DDBJ databases">
        <authorList>
            <person name="King R."/>
        </authorList>
    </citation>
    <scope>NUCLEOTIDE SEQUENCE</scope>
</reference>
<dbReference type="SUPFAM" id="SSF63411">
    <property type="entry name" value="LuxS/MPP-like metallohydrolase"/>
    <property type="match status" value="4"/>
</dbReference>
<dbReference type="Gene3D" id="3.30.830.10">
    <property type="entry name" value="Metalloenzyme, LuxS/M16 peptidase-like"/>
    <property type="match status" value="4"/>
</dbReference>
<proteinExistence type="inferred from homology"/>
<dbReference type="Pfam" id="PF16187">
    <property type="entry name" value="Peptidase_M16_M"/>
    <property type="match status" value="1"/>
</dbReference>
<evidence type="ECO:0000256" key="8">
    <source>
        <dbReference type="ARBA" id="ARBA00052248"/>
    </source>
</evidence>
<dbReference type="InterPro" id="IPR011249">
    <property type="entry name" value="Metalloenz_LuxS/M16"/>
</dbReference>
<dbReference type="AlphaFoldDB" id="A0A9N9XNN0"/>
<dbReference type="FunFam" id="3.30.830.10:FF:000004">
    <property type="entry name" value="Putative insulin-degrading enzyme"/>
    <property type="match status" value="1"/>
</dbReference>
<evidence type="ECO:0000256" key="12">
    <source>
        <dbReference type="ARBA" id="ARBA00080349"/>
    </source>
</evidence>
<organism evidence="18 19">
    <name type="scientific">Phyllotreta striolata</name>
    <name type="common">Striped flea beetle</name>
    <name type="synonym">Crioceris striolata</name>
    <dbReference type="NCBI Taxonomy" id="444603"/>
    <lineage>
        <taxon>Eukaryota</taxon>
        <taxon>Metazoa</taxon>
        <taxon>Ecdysozoa</taxon>
        <taxon>Arthropoda</taxon>
        <taxon>Hexapoda</taxon>
        <taxon>Insecta</taxon>
        <taxon>Pterygota</taxon>
        <taxon>Neoptera</taxon>
        <taxon>Endopterygota</taxon>
        <taxon>Coleoptera</taxon>
        <taxon>Polyphaga</taxon>
        <taxon>Cucujiformia</taxon>
        <taxon>Chrysomeloidea</taxon>
        <taxon>Chrysomelidae</taxon>
        <taxon>Galerucinae</taxon>
        <taxon>Alticini</taxon>
        <taxon>Phyllotreta</taxon>
    </lineage>
</organism>
<feature type="domain" description="Peptidase M16 C-terminal" evidence="15">
    <location>
        <begin position="244"/>
        <end position="422"/>
    </location>
</feature>
<dbReference type="GO" id="GO:0046872">
    <property type="term" value="F:metal ion binding"/>
    <property type="evidence" value="ECO:0007669"/>
    <property type="project" value="UniProtKB-KW"/>
</dbReference>
<evidence type="ECO:0000259" key="16">
    <source>
        <dbReference type="Pfam" id="PF16187"/>
    </source>
</evidence>
<dbReference type="GO" id="GO:0043171">
    <property type="term" value="P:peptide catabolic process"/>
    <property type="evidence" value="ECO:0007669"/>
    <property type="project" value="TreeGrafter"/>
</dbReference>
<evidence type="ECO:0000256" key="7">
    <source>
        <dbReference type="ARBA" id="ARBA00023049"/>
    </source>
</evidence>
<dbReference type="GO" id="GO:0051603">
    <property type="term" value="P:proteolysis involved in protein catabolic process"/>
    <property type="evidence" value="ECO:0007669"/>
    <property type="project" value="TreeGrafter"/>
</dbReference>
<dbReference type="InterPro" id="IPR011765">
    <property type="entry name" value="Pept_M16_N"/>
</dbReference>
<dbReference type="InterPro" id="IPR007863">
    <property type="entry name" value="Peptidase_M16_C"/>
</dbReference>
<gene>
    <name evidence="18" type="ORF">PHYEVI_LOCUS7530</name>
</gene>
<dbReference type="FunFam" id="3.30.830.10:FF:000005">
    <property type="entry name" value="nardilysin isoform X1"/>
    <property type="match status" value="1"/>
</dbReference>
<keyword evidence="7" id="KW-0482">Metalloprotease</keyword>
<accession>A0A9N9XNN0</accession>
<evidence type="ECO:0000259" key="17">
    <source>
        <dbReference type="Pfam" id="PF22456"/>
    </source>
</evidence>
<evidence type="ECO:0000256" key="1">
    <source>
        <dbReference type="ARBA" id="ARBA00001947"/>
    </source>
</evidence>
<evidence type="ECO:0000259" key="15">
    <source>
        <dbReference type="Pfam" id="PF05193"/>
    </source>
</evidence>
<dbReference type="Pfam" id="PF00675">
    <property type="entry name" value="Peptidase_M16"/>
    <property type="match status" value="1"/>
</dbReference>
<dbReference type="Proteomes" id="UP001153712">
    <property type="component" value="Chromosome 4"/>
</dbReference>
<evidence type="ECO:0000256" key="9">
    <source>
        <dbReference type="ARBA" id="ARBA00066874"/>
    </source>
</evidence>
<evidence type="ECO:0000313" key="18">
    <source>
        <dbReference type="EMBL" id="CAG9861187.1"/>
    </source>
</evidence>
<feature type="domain" description="Peptidase M16 middle/third" evidence="16">
    <location>
        <begin position="428"/>
        <end position="709"/>
    </location>
</feature>
<dbReference type="FunFam" id="3.30.830.10:FF:000003">
    <property type="entry name" value="Insulin-degrading enzyme"/>
    <property type="match status" value="1"/>
</dbReference>
<dbReference type="PANTHER" id="PTHR43690">
    <property type="entry name" value="NARDILYSIN"/>
    <property type="match status" value="1"/>
</dbReference>
<keyword evidence="4" id="KW-0479">Metal-binding</keyword>
<dbReference type="PANTHER" id="PTHR43690:SF18">
    <property type="entry name" value="INSULIN-DEGRADING ENZYME-RELATED"/>
    <property type="match status" value="1"/>
</dbReference>
<dbReference type="GO" id="GO:0005739">
    <property type="term" value="C:mitochondrion"/>
    <property type="evidence" value="ECO:0007669"/>
    <property type="project" value="TreeGrafter"/>
</dbReference>
<dbReference type="OrthoDB" id="952271at2759"/>
<keyword evidence="3" id="KW-0645">Protease</keyword>
<evidence type="ECO:0000256" key="6">
    <source>
        <dbReference type="ARBA" id="ARBA00022833"/>
    </source>
</evidence>
<dbReference type="Pfam" id="PF22456">
    <property type="entry name" value="PqqF-like_C_4"/>
    <property type="match status" value="1"/>
</dbReference>
<evidence type="ECO:0000256" key="4">
    <source>
        <dbReference type="ARBA" id="ARBA00022723"/>
    </source>
</evidence>
<dbReference type="Pfam" id="PF05193">
    <property type="entry name" value="Peptidase_M16_C"/>
    <property type="match status" value="1"/>
</dbReference>
<dbReference type="GO" id="GO:0004222">
    <property type="term" value="F:metalloendopeptidase activity"/>
    <property type="evidence" value="ECO:0007669"/>
    <property type="project" value="UniProtKB-EC"/>
</dbReference>
<dbReference type="PROSITE" id="PS00143">
    <property type="entry name" value="INSULINASE"/>
    <property type="match status" value="1"/>
</dbReference>
<evidence type="ECO:0000256" key="2">
    <source>
        <dbReference type="ARBA" id="ARBA00007261"/>
    </source>
</evidence>
<comment type="similarity">
    <text evidence="2 13">Belongs to the peptidase M16 family.</text>
</comment>
<evidence type="ECO:0000256" key="3">
    <source>
        <dbReference type="ARBA" id="ARBA00022670"/>
    </source>
</evidence>